<organism evidence="3 4">
    <name type="scientific">Mesorhizobium tamadayense</name>
    <dbReference type="NCBI Taxonomy" id="425306"/>
    <lineage>
        <taxon>Bacteria</taxon>
        <taxon>Pseudomonadati</taxon>
        <taxon>Pseudomonadota</taxon>
        <taxon>Alphaproteobacteria</taxon>
        <taxon>Hyphomicrobiales</taxon>
        <taxon>Phyllobacteriaceae</taxon>
        <taxon>Mesorhizobium</taxon>
    </lineage>
</organism>
<evidence type="ECO:0000256" key="2">
    <source>
        <dbReference type="SAM" id="Phobius"/>
    </source>
</evidence>
<comment type="caution">
    <text evidence="3">The sequence shown here is derived from an EMBL/GenBank/DDBJ whole genome shotgun (WGS) entry which is preliminary data.</text>
</comment>
<feature type="region of interest" description="Disordered" evidence="1">
    <location>
        <begin position="434"/>
        <end position="456"/>
    </location>
</feature>
<dbReference type="RefSeq" id="WP_125001595.1">
    <property type="nucleotide sequence ID" value="NZ_RQXT01000025.1"/>
</dbReference>
<gene>
    <name evidence="3" type="ORF">EH240_19730</name>
</gene>
<name>A0A3P3FHD6_9HYPH</name>
<keyword evidence="2" id="KW-0472">Membrane</keyword>
<evidence type="ECO:0000313" key="3">
    <source>
        <dbReference type="EMBL" id="RRH98033.1"/>
    </source>
</evidence>
<feature type="compositionally biased region" description="Basic and acidic residues" evidence="1">
    <location>
        <begin position="361"/>
        <end position="374"/>
    </location>
</feature>
<accession>A0A3P3FHD6</accession>
<dbReference type="OrthoDB" id="8101079at2"/>
<dbReference type="EMBL" id="RQXT01000025">
    <property type="protein sequence ID" value="RRH98033.1"/>
    <property type="molecule type" value="Genomic_DNA"/>
</dbReference>
<protein>
    <submittedName>
        <fullName evidence="3">Uncharacterized protein</fullName>
    </submittedName>
</protein>
<feature type="region of interest" description="Disordered" evidence="1">
    <location>
        <begin position="616"/>
        <end position="671"/>
    </location>
</feature>
<evidence type="ECO:0000256" key="1">
    <source>
        <dbReference type="SAM" id="MobiDB-lite"/>
    </source>
</evidence>
<dbReference type="Proteomes" id="UP000273786">
    <property type="component" value="Unassembled WGS sequence"/>
</dbReference>
<evidence type="ECO:0000313" key="4">
    <source>
        <dbReference type="Proteomes" id="UP000273786"/>
    </source>
</evidence>
<dbReference type="AlphaFoldDB" id="A0A3P3FHD6"/>
<feature type="region of interest" description="Disordered" evidence="1">
    <location>
        <begin position="349"/>
        <end position="407"/>
    </location>
</feature>
<reference evidence="3 4" key="1">
    <citation type="submission" date="2018-11" db="EMBL/GenBank/DDBJ databases">
        <title>the genome of Mesorhizobium tamadayense DSM 28320.</title>
        <authorList>
            <person name="Gao J."/>
        </authorList>
    </citation>
    <scope>NUCLEOTIDE SEQUENCE [LARGE SCALE GENOMIC DNA]</scope>
    <source>
        <strain evidence="3 4">DSM 28320</strain>
    </source>
</reference>
<feature type="compositionally biased region" description="Basic and acidic residues" evidence="1">
    <location>
        <begin position="616"/>
        <end position="626"/>
    </location>
</feature>
<feature type="transmembrane region" description="Helical" evidence="2">
    <location>
        <begin position="6"/>
        <end position="24"/>
    </location>
</feature>
<sequence length="684" mass="74233">MNNADLAILGGMTILVLVGIYLVVRRILIAVQRRRPKPNAYLSEYSSVPIEEAPWDWEGPVDLATEPASSQAAVPSDTADRDVRPQHANYRQFGVRIEHFDILSEILSEACENSPGGLPDAVASTTNIATASPPRVRRPIGLVSRLGLATICLAVPLGYAMTRQNWVESAPASSQAQDHPDLSASAALDMRGQARGDARTGVELLNPDLTATKAQVEAALAQAAAARELAGQEHREVEGERARNASLQSALLESRKQIDALRASMAAADKAREERLRNELAAARTLDAMRRVAGDARAVLGETINYVFTQLPAAHLERQRTERMARDLSQARAQIEQLEAKAAEDRAKAEASLAQASGMLDEERRKSEDLRGDLAEIQQSRAAAADTTERERTGAATARARADQTAAETAQALARERAATASIREDLNKARIERDAAEQERTKAVSARDHADQTAAETAQALVRERAATASIREDLNKARLERDAAEQERAKAVSARDRAEQTAAETAQALARERAATASARGDFNRARIERDAAEQERTKAVSARDRVEQTAAETAQALARERAATASTQEDLNKARLERDEARELLGQASEALDKQREATVSLARDLAAARADNDQLRADRRSAQIEPPLKPRTGRASAGTGQVKAVSQKTTRSKVRNPSRVTRVRSITLPFSLQPSHSTLD</sequence>
<keyword evidence="2" id="KW-1133">Transmembrane helix</keyword>
<keyword evidence="2" id="KW-0812">Transmembrane</keyword>
<keyword evidence="4" id="KW-1185">Reference proteome</keyword>
<feature type="compositionally biased region" description="Basic and acidic residues" evidence="1">
    <location>
        <begin position="434"/>
        <end position="452"/>
    </location>
</feature>
<feature type="compositionally biased region" description="Low complexity" evidence="1">
    <location>
        <begin position="394"/>
        <end position="407"/>
    </location>
</feature>
<proteinExistence type="predicted"/>